<dbReference type="KEGG" id="lem:LEN_2739"/>
<organism evidence="2 3">
    <name type="scientific">Lysobacter enzymogenes</name>
    <dbReference type="NCBI Taxonomy" id="69"/>
    <lineage>
        <taxon>Bacteria</taxon>
        <taxon>Pseudomonadati</taxon>
        <taxon>Pseudomonadota</taxon>
        <taxon>Gammaproteobacteria</taxon>
        <taxon>Lysobacterales</taxon>
        <taxon>Lysobacteraceae</taxon>
        <taxon>Lysobacter</taxon>
    </lineage>
</organism>
<reference evidence="2 3" key="1">
    <citation type="journal article" date="2017" name="DNA Res.">
        <title>Complete genome sequence and expression profile of the commercial lytic enzyme producer Lysobacter enzymogenes M497-1.</title>
        <authorList>
            <person name="Takami H."/>
            <person name="Toyoda A."/>
            <person name="Uchiyama I."/>
            <person name="Itoh T."/>
            <person name="Takaki Y."/>
            <person name="Arai W."/>
            <person name="Nishi S."/>
            <person name="Kawai M."/>
            <person name="Shinya K."/>
            <person name="Ikeda H."/>
        </authorList>
    </citation>
    <scope>NUCLEOTIDE SEQUENCE [LARGE SCALE GENOMIC DNA]</scope>
    <source>
        <strain evidence="2 3">M497-1</strain>
    </source>
</reference>
<keyword evidence="1" id="KW-0732">Signal</keyword>
<feature type="signal peptide" evidence="1">
    <location>
        <begin position="1"/>
        <end position="22"/>
    </location>
</feature>
<evidence type="ECO:0000256" key="1">
    <source>
        <dbReference type="SAM" id="SignalP"/>
    </source>
</evidence>
<feature type="chain" id="PRO_5043661509" description="Secreted protein" evidence="1">
    <location>
        <begin position="23"/>
        <end position="116"/>
    </location>
</feature>
<dbReference type="RefSeq" id="WP_096378731.1">
    <property type="nucleotide sequence ID" value="NZ_AP014940.1"/>
</dbReference>
<gene>
    <name evidence="2" type="ORF">LEN_2739</name>
</gene>
<dbReference type="EMBL" id="AP014940">
    <property type="protein sequence ID" value="BAV98226.1"/>
    <property type="molecule type" value="Genomic_DNA"/>
</dbReference>
<dbReference type="AlphaFoldDB" id="A0AAU9AHP7"/>
<protein>
    <recommendedName>
        <fullName evidence="4">Secreted protein</fullName>
    </recommendedName>
</protein>
<dbReference type="Pfam" id="PF20101">
    <property type="entry name" value="DUF6491"/>
    <property type="match status" value="1"/>
</dbReference>
<dbReference type="InterPro" id="IPR045500">
    <property type="entry name" value="DUF6491"/>
</dbReference>
<dbReference type="Proteomes" id="UP000218824">
    <property type="component" value="Chromosome"/>
</dbReference>
<sequence length="116" mass="12612">MKLLSALTLAAALTVTAAPAFAADPLSECVDLGATHVVRRAGDSAVAIQDGAQYYRAEMRYGCNDLGYSAKLKISTDKQEGRLCPQGSKLATQRDLCSISRVEKIDEQAFKRYIKR</sequence>
<accession>A0AAU9AHP7</accession>
<dbReference type="GeneID" id="83064580"/>
<evidence type="ECO:0000313" key="2">
    <source>
        <dbReference type="EMBL" id="BAV98226.1"/>
    </source>
</evidence>
<evidence type="ECO:0008006" key="4">
    <source>
        <dbReference type="Google" id="ProtNLM"/>
    </source>
</evidence>
<proteinExistence type="predicted"/>
<name>A0AAU9AHP7_LYSEN</name>
<evidence type="ECO:0000313" key="3">
    <source>
        <dbReference type="Proteomes" id="UP000218824"/>
    </source>
</evidence>